<keyword evidence="10" id="KW-1185">Reference proteome</keyword>
<gene>
    <name evidence="9" type="primary">MYB4R1</name>
    <name evidence="9" type="ORF">BGZ95_007795</name>
</gene>
<evidence type="ECO:0000256" key="1">
    <source>
        <dbReference type="ARBA" id="ARBA00023015"/>
    </source>
</evidence>
<organism evidence="9 10">
    <name type="scientific">Linnemannia exigua</name>
    <dbReference type="NCBI Taxonomy" id="604196"/>
    <lineage>
        <taxon>Eukaryota</taxon>
        <taxon>Fungi</taxon>
        <taxon>Fungi incertae sedis</taxon>
        <taxon>Mucoromycota</taxon>
        <taxon>Mortierellomycotina</taxon>
        <taxon>Mortierellomycetes</taxon>
        <taxon>Mortierellales</taxon>
        <taxon>Mortierellaceae</taxon>
        <taxon>Linnemannia</taxon>
    </lineage>
</organism>
<evidence type="ECO:0000313" key="9">
    <source>
        <dbReference type="EMBL" id="KAG0280941.1"/>
    </source>
</evidence>
<dbReference type="Proteomes" id="UP001194580">
    <property type="component" value="Unassembled WGS sequence"/>
</dbReference>
<evidence type="ECO:0000256" key="3">
    <source>
        <dbReference type="ARBA" id="ARBA00023163"/>
    </source>
</evidence>
<evidence type="ECO:0000259" key="8">
    <source>
        <dbReference type="PROSITE" id="PS51294"/>
    </source>
</evidence>
<accession>A0AAD4DL33</accession>
<dbReference type="PANTHER" id="PTHR46621">
    <property type="entry name" value="SNRNA-ACTIVATING PROTEIN COMPLEX SUBUNIT 4"/>
    <property type="match status" value="1"/>
</dbReference>
<dbReference type="GO" id="GO:0042796">
    <property type="term" value="P:snRNA transcription by RNA polymerase III"/>
    <property type="evidence" value="ECO:0007669"/>
    <property type="project" value="TreeGrafter"/>
</dbReference>
<sequence>MSHKGKERQDSSNYNDDNSNDQHTQHLFDDLDTLSDGIDVDVDDLLSDESDNDDLIDNEADLALLLRTHGVTLDDPPALATGASQGTSSSRRAATVAAGGSTQGGSHGAIRVGGAGGAEGGEGADPTTTTGMDMRYEGEHQYHESAAQATSTRRSNYLHMHSGTNITLDTEMESDYGIDSSREHLHYDREDAVLEGSTSTTSDNAANADSVPASFVMDPEDNRRLTSVIRSQTANALEVNRRYQQALEQKLRDIENAHNRNRKLRDDLQIWLDRRELAERAPVTLPSTNDRLGPPYFVDDDEKTPPKNMDTKRKDNLPLIVGRKVRYWSGIERENLRRGVIAENKRLMFEKFLREGNTRAIDSLNNAPDVEMMLNTKGLDWKRISQRYVDNRSPSECLIQWTSHDHPGINKGDWSKSELMKLDGLVKKHDGRNWIQIALDLDTNRTGAQCFQKHQSKMIAIASKDNWTAEEDNILREAVRVLGEKNWQQVAYCLDNRNSVQCMTRWSKSVNPAIRRGRWLAEEDGALRAAYEVYGGGRWAKIQQHVLGRTDIQCRERYMNVLKPSLATGPWTKEEADRLDQLVEEHDREAIQKTMELKKKWENRIHKREMKIIRAKRYFDTRQDKRAQPFYKALLRKERYIYDCWNEQWGDHVDPIEKVFNLGIPPPISSTLDENAPAVGDGTSSIWNATLPEAASLSRPGKVRPVPPCNATLTAFSNLVQQGDFLGGRFQLPHTITAGRALAEPKEVLTAEEQQCPEYRELEERFEAVFMWPVLAGMLHMETARELVLREQAELAAKPKRRRGKGKKHKEAPEGGRRAGEDGDMQQGQEEASSSPFDTPTGSWPDQSETEDVRSSEYETDEDGNGGSLKRVRTDA</sequence>
<dbReference type="InterPro" id="IPR051575">
    <property type="entry name" value="Myb-like_DNA-bd"/>
</dbReference>
<feature type="compositionally biased region" description="Low complexity" evidence="6">
    <location>
        <begin position="86"/>
        <end position="100"/>
    </location>
</feature>
<keyword evidence="2 9" id="KW-0238">DNA-binding</keyword>
<dbReference type="PROSITE" id="PS50090">
    <property type="entry name" value="MYB_LIKE"/>
    <property type="match status" value="3"/>
</dbReference>
<keyword evidence="5" id="KW-0175">Coiled coil</keyword>
<proteinExistence type="predicted"/>
<feature type="region of interest" description="Disordered" evidence="6">
    <location>
        <begin position="73"/>
        <end position="133"/>
    </location>
</feature>
<comment type="caution">
    <text evidence="9">The sequence shown here is derived from an EMBL/GenBank/DDBJ whole genome shotgun (WGS) entry which is preliminary data.</text>
</comment>
<feature type="compositionally biased region" description="Basic and acidic residues" evidence="6">
    <location>
        <begin position="811"/>
        <end position="821"/>
    </location>
</feature>
<feature type="domain" description="Myb-like" evidence="7">
    <location>
        <begin position="406"/>
        <end position="458"/>
    </location>
</feature>
<feature type="domain" description="Myb-like" evidence="7">
    <location>
        <begin position="464"/>
        <end position="510"/>
    </location>
</feature>
<keyword evidence="4" id="KW-0539">Nucleus</keyword>
<dbReference type="PANTHER" id="PTHR46621:SF1">
    <property type="entry name" value="SNRNA-ACTIVATING PROTEIN COMPLEX SUBUNIT 4"/>
    <property type="match status" value="1"/>
</dbReference>
<dbReference type="AlphaFoldDB" id="A0AAD4DL33"/>
<dbReference type="GO" id="GO:0001006">
    <property type="term" value="F:RNA polymerase III type 3 promoter sequence-specific DNA binding"/>
    <property type="evidence" value="ECO:0007669"/>
    <property type="project" value="TreeGrafter"/>
</dbReference>
<keyword evidence="3" id="KW-0804">Transcription</keyword>
<dbReference type="GO" id="GO:0019185">
    <property type="term" value="C:snRNA-activating protein complex"/>
    <property type="evidence" value="ECO:0007669"/>
    <property type="project" value="TreeGrafter"/>
</dbReference>
<dbReference type="GO" id="GO:0042795">
    <property type="term" value="P:snRNA transcription by RNA polymerase II"/>
    <property type="evidence" value="ECO:0007669"/>
    <property type="project" value="TreeGrafter"/>
</dbReference>
<feature type="coiled-coil region" evidence="5">
    <location>
        <begin position="240"/>
        <end position="281"/>
    </location>
</feature>
<dbReference type="Gene3D" id="1.10.10.60">
    <property type="entry name" value="Homeodomain-like"/>
    <property type="match status" value="3"/>
</dbReference>
<dbReference type="InterPro" id="IPR017930">
    <property type="entry name" value="Myb_dom"/>
</dbReference>
<feature type="compositionally biased region" description="Basic residues" evidence="6">
    <location>
        <begin position="798"/>
        <end position="810"/>
    </location>
</feature>
<dbReference type="PROSITE" id="PS51294">
    <property type="entry name" value="HTH_MYB"/>
    <property type="match status" value="3"/>
</dbReference>
<dbReference type="SMART" id="SM00717">
    <property type="entry name" value="SANT"/>
    <property type="match status" value="5"/>
</dbReference>
<feature type="region of interest" description="Disordered" evidence="6">
    <location>
        <begin position="797"/>
        <end position="876"/>
    </location>
</feature>
<reference evidence="9" key="1">
    <citation type="journal article" date="2020" name="Fungal Divers.">
        <title>Resolving the Mortierellaceae phylogeny through synthesis of multi-gene phylogenetics and phylogenomics.</title>
        <authorList>
            <person name="Vandepol N."/>
            <person name="Liber J."/>
            <person name="Desiro A."/>
            <person name="Na H."/>
            <person name="Kennedy M."/>
            <person name="Barry K."/>
            <person name="Grigoriev I.V."/>
            <person name="Miller A.N."/>
            <person name="O'Donnell K."/>
            <person name="Stajich J.E."/>
            <person name="Bonito G."/>
        </authorList>
    </citation>
    <scope>NUCLEOTIDE SEQUENCE</scope>
    <source>
        <strain evidence="9">NRRL 28262</strain>
    </source>
</reference>
<dbReference type="InterPro" id="IPR009057">
    <property type="entry name" value="Homeodomain-like_sf"/>
</dbReference>
<feature type="domain" description="HTH myb-type" evidence="8">
    <location>
        <begin position="406"/>
        <end position="462"/>
    </location>
</feature>
<feature type="region of interest" description="Disordered" evidence="6">
    <location>
        <begin position="282"/>
        <end position="313"/>
    </location>
</feature>
<evidence type="ECO:0000256" key="5">
    <source>
        <dbReference type="SAM" id="Coils"/>
    </source>
</evidence>
<protein>
    <submittedName>
        <fullName evidence="9">Myb-like DNA-binding domain protein</fullName>
    </submittedName>
</protein>
<feature type="region of interest" description="Disordered" evidence="6">
    <location>
        <begin position="1"/>
        <end position="28"/>
    </location>
</feature>
<dbReference type="InterPro" id="IPR001005">
    <property type="entry name" value="SANT/Myb"/>
</dbReference>
<evidence type="ECO:0000259" key="7">
    <source>
        <dbReference type="PROSITE" id="PS50090"/>
    </source>
</evidence>
<dbReference type="CDD" id="cd00167">
    <property type="entry name" value="SANT"/>
    <property type="match status" value="3"/>
</dbReference>
<evidence type="ECO:0000256" key="2">
    <source>
        <dbReference type="ARBA" id="ARBA00023125"/>
    </source>
</evidence>
<feature type="compositionally biased region" description="Polar residues" evidence="6">
    <location>
        <begin position="826"/>
        <end position="847"/>
    </location>
</feature>
<feature type="compositionally biased region" description="Basic and acidic residues" evidence="6">
    <location>
        <begin position="303"/>
        <end position="313"/>
    </location>
</feature>
<name>A0AAD4DL33_9FUNG</name>
<keyword evidence="1" id="KW-0805">Transcription regulation</keyword>
<evidence type="ECO:0000256" key="4">
    <source>
        <dbReference type="ARBA" id="ARBA00023242"/>
    </source>
</evidence>
<dbReference type="EMBL" id="JAAAIL010000039">
    <property type="protein sequence ID" value="KAG0280941.1"/>
    <property type="molecule type" value="Genomic_DNA"/>
</dbReference>
<evidence type="ECO:0000256" key="6">
    <source>
        <dbReference type="SAM" id="MobiDB-lite"/>
    </source>
</evidence>
<feature type="domain" description="Myb-like" evidence="7">
    <location>
        <begin position="511"/>
        <end position="562"/>
    </location>
</feature>
<feature type="domain" description="HTH myb-type" evidence="8">
    <location>
        <begin position="464"/>
        <end position="508"/>
    </location>
</feature>
<dbReference type="SUPFAM" id="SSF46689">
    <property type="entry name" value="Homeodomain-like"/>
    <property type="match status" value="4"/>
</dbReference>
<dbReference type="Pfam" id="PF13921">
    <property type="entry name" value="Myb_DNA-bind_6"/>
    <property type="match status" value="1"/>
</dbReference>
<feature type="compositionally biased region" description="Gly residues" evidence="6">
    <location>
        <begin position="101"/>
        <end position="123"/>
    </location>
</feature>
<evidence type="ECO:0000313" key="10">
    <source>
        <dbReference type="Proteomes" id="UP001194580"/>
    </source>
</evidence>
<feature type="domain" description="HTH myb-type" evidence="8">
    <location>
        <begin position="511"/>
        <end position="566"/>
    </location>
</feature>
<dbReference type="GO" id="GO:0000978">
    <property type="term" value="F:RNA polymerase II cis-regulatory region sequence-specific DNA binding"/>
    <property type="evidence" value="ECO:0007669"/>
    <property type="project" value="TreeGrafter"/>
</dbReference>